<reference evidence="2" key="2">
    <citation type="journal article" date="2016" name="Sci. Rep.">
        <title>Dictyocaulus viviparus genome, variome and transcriptome elucidate lungworm biology and support future intervention.</title>
        <authorList>
            <person name="McNulty S.N."/>
            <person name="Strube C."/>
            <person name="Rosa B.A."/>
            <person name="Martin J.C."/>
            <person name="Tyagi R."/>
            <person name="Choi Y.J."/>
            <person name="Wang Q."/>
            <person name="Hallsworth Pepin K."/>
            <person name="Zhang X."/>
            <person name="Ozersky P."/>
            <person name="Wilson R.K."/>
            <person name="Sternberg P.W."/>
            <person name="Gasser R.B."/>
            <person name="Mitreva M."/>
        </authorList>
    </citation>
    <scope>NUCLEOTIDE SEQUENCE [LARGE SCALE GENOMIC DNA]</scope>
    <source>
        <strain evidence="2">HannoverDv2000</strain>
    </source>
</reference>
<name>A0A0D8XUP5_DICVI</name>
<sequence length="259" mass="29537">MLSNPAIYKVNSKKARPVRPPPNMLDHDMKWIQFYGLLAPTLTTLHNLYSQLDTSVQSLDSAIATFSETQLLAPTLTTLHNLYSQLDTSVQSLDSAIATFSETQLRPCVECFRELCRLHSIGIFASLRRAQLDRMANFREIPEEKLRLATTYYTSMLYTMGILASRLQGFRFEWQCKFPYSMSDPMRNLLDLVYLTVDQLVADCLFAAEPATNAILVTNNLFPFNCDSLANAVVFKQFDVQIILVALYFSTWNVKIVDF</sequence>
<protein>
    <submittedName>
        <fullName evidence="1">Uncharacterized protein</fullName>
    </submittedName>
</protein>
<accession>A0A0D8XUP5</accession>
<dbReference type="AlphaFoldDB" id="A0A0D8XUP5"/>
<dbReference type="EMBL" id="KN716369">
    <property type="protein sequence ID" value="KJH46106.1"/>
    <property type="molecule type" value="Genomic_DNA"/>
</dbReference>
<evidence type="ECO:0000313" key="2">
    <source>
        <dbReference type="Proteomes" id="UP000053766"/>
    </source>
</evidence>
<gene>
    <name evidence="1" type="ORF">DICVIV_07838</name>
</gene>
<evidence type="ECO:0000313" key="1">
    <source>
        <dbReference type="EMBL" id="KJH46106.1"/>
    </source>
</evidence>
<organism evidence="1 2">
    <name type="scientific">Dictyocaulus viviparus</name>
    <name type="common">Bovine lungworm</name>
    <dbReference type="NCBI Taxonomy" id="29172"/>
    <lineage>
        <taxon>Eukaryota</taxon>
        <taxon>Metazoa</taxon>
        <taxon>Ecdysozoa</taxon>
        <taxon>Nematoda</taxon>
        <taxon>Chromadorea</taxon>
        <taxon>Rhabditida</taxon>
        <taxon>Rhabditina</taxon>
        <taxon>Rhabditomorpha</taxon>
        <taxon>Strongyloidea</taxon>
        <taxon>Metastrongylidae</taxon>
        <taxon>Dictyocaulus</taxon>
    </lineage>
</organism>
<dbReference type="Proteomes" id="UP000053766">
    <property type="component" value="Unassembled WGS sequence"/>
</dbReference>
<proteinExistence type="predicted"/>
<reference evidence="1 2" key="1">
    <citation type="submission" date="2013-11" db="EMBL/GenBank/DDBJ databases">
        <title>Draft genome of the bovine lungworm Dictyocaulus viviparus.</title>
        <authorList>
            <person name="Mitreva M."/>
        </authorList>
    </citation>
    <scope>NUCLEOTIDE SEQUENCE [LARGE SCALE GENOMIC DNA]</scope>
    <source>
        <strain evidence="1 2">HannoverDv2000</strain>
    </source>
</reference>
<dbReference type="OrthoDB" id="5827301at2759"/>
<keyword evidence="2" id="KW-1185">Reference proteome</keyword>